<name>A0ABN8PPB7_9CNID</name>
<dbReference type="InterPro" id="IPR036691">
    <property type="entry name" value="Endo/exonu/phosph_ase_sf"/>
</dbReference>
<gene>
    <name evidence="1" type="ORF">PLOB_00044838</name>
</gene>
<evidence type="ECO:0000313" key="2">
    <source>
        <dbReference type="Proteomes" id="UP001159405"/>
    </source>
</evidence>
<keyword evidence="2" id="KW-1185">Reference proteome</keyword>
<feature type="non-terminal residue" evidence="1">
    <location>
        <position position="101"/>
    </location>
</feature>
<proteinExistence type="predicted"/>
<comment type="caution">
    <text evidence="1">The sequence shown here is derived from an EMBL/GenBank/DDBJ whole genome shotgun (WGS) entry which is preliminary data.</text>
</comment>
<dbReference type="SUPFAM" id="SSF56219">
    <property type="entry name" value="DNase I-like"/>
    <property type="match status" value="1"/>
</dbReference>
<reference evidence="1 2" key="1">
    <citation type="submission" date="2022-05" db="EMBL/GenBank/DDBJ databases">
        <authorList>
            <consortium name="Genoscope - CEA"/>
            <person name="William W."/>
        </authorList>
    </citation>
    <scope>NUCLEOTIDE SEQUENCE [LARGE SCALE GENOMIC DNA]</scope>
</reference>
<sequence length="101" mass="11374">MAYVRDGIPYRLRPDLGASLPESCVIEISRPKCKKLIIWTIYRAPDSNLETFIQDLNTSLSSVPVKTELILLGDFNINFASSEMNNDKAKKRKLLMAKNSG</sequence>
<dbReference type="EMBL" id="CALNXK010000077">
    <property type="protein sequence ID" value="CAH3145777.1"/>
    <property type="molecule type" value="Genomic_DNA"/>
</dbReference>
<dbReference type="Gene3D" id="3.60.10.10">
    <property type="entry name" value="Endonuclease/exonuclease/phosphatase"/>
    <property type="match status" value="1"/>
</dbReference>
<organism evidence="1 2">
    <name type="scientific">Porites lobata</name>
    <dbReference type="NCBI Taxonomy" id="104759"/>
    <lineage>
        <taxon>Eukaryota</taxon>
        <taxon>Metazoa</taxon>
        <taxon>Cnidaria</taxon>
        <taxon>Anthozoa</taxon>
        <taxon>Hexacorallia</taxon>
        <taxon>Scleractinia</taxon>
        <taxon>Fungiina</taxon>
        <taxon>Poritidae</taxon>
        <taxon>Porites</taxon>
    </lineage>
</organism>
<evidence type="ECO:0008006" key="3">
    <source>
        <dbReference type="Google" id="ProtNLM"/>
    </source>
</evidence>
<accession>A0ABN8PPB7</accession>
<dbReference type="Proteomes" id="UP001159405">
    <property type="component" value="Unassembled WGS sequence"/>
</dbReference>
<protein>
    <recommendedName>
        <fullName evidence="3">Endonuclease/exonuclease/phosphatase domain-containing protein</fullName>
    </recommendedName>
</protein>
<evidence type="ECO:0000313" key="1">
    <source>
        <dbReference type="EMBL" id="CAH3145777.1"/>
    </source>
</evidence>